<evidence type="ECO:0000313" key="2">
    <source>
        <dbReference type="EMBL" id="PVH17505.1"/>
    </source>
</evidence>
<dbReference type="InterPro" id="IPR050869">
    <property type="entry name" value="H3K4_H4K5_MeTrfase"/>
</dbReference>
<dbReference type="GeneID" id="37000395"/>
<dbReference type="Gene3D" id="1.10.220.160">
    <property type="match status" value="1"/>
</dbReference>
<gene>
    <name evidence="2" type="ORF">CXQ87_000393</name>
</gene>
<evidence type="ECO:0000259" key="1">
    <source>
        <dbReference type="PROSITE" id="PS50280"/>
    </source>
</evidence>
<reference evidence="2 3" key="1">
    <citation type="submission" date="2017-12" db="EMBL/GenBank/DDBJ databases">
        <title>Genome Sequence of the Amphotericin B-resistant Candida duobushaemulonii strain, B09383.</title>
        <authorList>
            <person name="Chow N.A."/>
            <person name="Gade L."/>
            <person name="Batra D."/>
            <person name="Rowe L.A."/>
            <person name="Loparev V.N."/>
            <person name="Litvintseva A.P."/>
        </authorList>
    </citation>
    <scope>NUCLEOTIDE SEQUENCE [LARGE SCALE GENOMIC DNA]</scope>
    <source>
        <strain evidence="2 3">B09383</strain>
    </source>
</reference>
<feature type="domain" description="SET" evidence="1">
    <location>
        <begin position="77"/>
        <end position="377"/>
    </location>
</feature>
<dbReference type="PANTHER" id="PTHR12197:SF294">
    <property type="entry name" value="POTENTIAL PROTEIN LYSINE METHYLTRANSFERASE SET6"/>
    <property type="match status" value="1"/>
</dbReference>
<keyword evidence="3" id="KW-1185">Reference proteome</keyword>
<dbReference type="Gene3D" id="2.170.270.10">
    <property type="entry name" value="SET domain"/>
    <property type="match status" value="1"/>
</dbReference>
<dbReference type="InterPro" id="IPR046341">
    <property type="entry name" value="SET_dom_sf"/>
</dbReference>
<sequence>MIPEMTDSIPSSHPEELRTSGSIAYASHNPRANLSIKDVVFEITNETELTTDTASDSESGNELSDLSTQSCLQQISPYFDVKRTVYGGRGCFASSFIPKGTIILKSDRPVGSSVAKIFKKEVCSWCFAYHNGKSMKHRLQSKIYFCSEECQSEFVEYDNDGTLTTALLSFDDAFAKNECDVEDYEVPEVLDESAIRQIWKDVEEWDNKISKMKPTKRTRFLPKLTKDDYAEARYTISVVHSMHQGLSSQVSNEMELFHTLESSEPQKVEKYPYLTLAYSNIFKFLRLTCPESFQKFITPQSVRDIIGRNLTNAFGIWSPTTTDDEEREYLGFGVYPSASFFNHSCAYNVKKSRELNTYIFKTTENIQPGTELCISYGITGDETLESREATLSEWFFKCGCSKCTLERA</sequence>
<dbReference type="Proteomes" id="UP000244406">
    <property type="component" value="Unassembled WGS sequence"/>
</dbReference>
<dbReference type="Gene3D" id="6.10.140.2220">
    <property type="match status" value="1"/>
</dbReference>
<proteinExistence type="predicted"/>
<dbReference type="Pfam" id="PF00856">
    <property type="entry name" value="SET"/>
    <property type="match status" value="1"/>
</dbReference>
<accession>A0A2V1AID2</accession>
<comment type="caution">
    <text evidence="2">The sequence shown here is derived from an EMBL/GenBank/DDBJ whole genome shotgun (WGS) entry which is preliminary data.</text>
</comment>
<dbReference type="PROSITE" id="PS50280">
    <property type="entry name" value="SET"/>
    <property type="match status" value="1"/>
</dbReference>
<dbReference type="SUPFAM" id="SSF82199">
    <property type="entry name" value="SET domain"/>
    <property type="match status" value="1"/>
</dbReference>
<dbReference type="InterPro" id="IPR001214">
    <property type="entry name" value="SET_dom"/>
</dbReference>
<name>A0A2V1AID2_9ASCO</name>
<dbReference type="EMBL" id="PKFP01000008">
    <property type="protein sequence ID" value="PVH17505.1"/>
    <property type="molecule type" value="Genomic_DNA"/>
</dbReference>
<organism evidence="2 3">
    <name type="scientific">Candidozyma duobushaemuli</name>
    <dbReference type="NCBI Taxonomy" id="1231522"/>
    <lineage>
        <taxon>Eukaryota</taxon>
        <taxon>Fungi</taxon>
        <taxon>Dikarya</taxon>
        <taxon>Ascomycota</taxon>
        <taxon>Saccharomycotina</taxon>
        <taxon>Pichiomycetes</taxon>
        <taxon>Metschnikowiaceae</taxon>
        <taxon>Candidozyma</taxon>
    </lineage>
</organism>
<dbReference type="SMART" id="SM00317">
    <property type="entry name" value="SET"/>
    <property type="match status" value="1"/>
</dbReference>
<dbReference type="PANTHER" id="PTHR12197">
    <property type="entry name" value="HISTONE-LYSINE N-METHYLTRANSFERASE SMYD"/>
    <property type="match status" value="1"/>
</dbReference>
<dbReference type="GO" id="GO:0005634">
    <property type="term" value="C:nucleus"/>
    <property type="evidence" value="ECO:0007669"/>
    <property type="project" value="TreeGrafter"/>
</dbReference>
<dbReference type="RefSeq" id="XP_025338445.1">
    <property type="nucleotide sequence ID" value="XM_025478972.1"/>
</dbReference>
<dbReference type="AlphaFoldDB" id="A0A2V1AID2"/>
<evidence type="ECO:0000313" key="3">
    <source>
        <dbReference type="Proteomes" id="UP000244406"/>
    </source>
</evidence>
<dbReference type="VEuPathDB" id="FungiDB:CXQ87_000393"/>
<protein>
    <recommendedName>
        <fullName evidence="1">SET domain-containing protein</fullName>
    </recommendedName>
</protein>
<dbReference type="CDD" id="cd20071">
    <property type="entry name" value="SET_SMYD"/>
    <property type="match status" value="1"/>
</dbReference>